<feature type="region of interest" description="Disordered" evidence="1">
    <location>
        <begin position="1"/>
        <end position="29"/>
    </location>
</feature>
<dbReference type="AlphaFoldDB" id="A0AAN7KHE6"/>
<dbReference type="Gene3D" id="3.30.70.100">
    <property type="match status" value="2"/>
</dbReference>
<dbReference type="Pfam" id="PF00403">
    <property type="entry name" value="HMA"/>
    <property type="match status" value="2"/>
</dbReference>
<dbReference type="SUPFAM" id="SSF55008">
    <property type="entry name" value="HMA, heavy metal-associated domain"/>
    <property type="match status" value="2"/>
</dbReference>
<feature type="domain" description="HMA" evidence="2">
    <location>
        <begin position="27"/>
        <end position="91"/>
    </location>
</feature>
<feature type="region of interest" description="Disordered" evidence="1">
    <location>
        <begin position="192"/>
        <end position="237"/>
    </location>
</feature>
<keyword evidence="4" id="KW-1185">Reference proteome</keyword>
<protein>
    <recommendedName>
        <fullName evidence="2">HMA domain-containing protein</fullName>
    </recommendedName>
</protein>
<dbReference type="InterPro" id="IPR006121">
    <property type="entry name" value="HMA_dom"/>
</dbReference>
<reference evidence="3 4" key="1">
    <citation type="journal article" date="2023" name="Hortic Res">
        <title>Pangenome of water caltrop reveals structural variations and asymmetric subgenome divergence after allopolyploidization.</title>
        <authorList>
            <person name="Zhang X."/>
            <person name="Chen Y."/>
            <person name="Wang L."/>
            <person name="Yuan Y."/>
            <person name="Fang M."/>
            <person name="Shi L."/>
            <person name="Lu R."/>
            <person name="Comes H.P."/>
            <person name="Ma Y."/>
            <person name="Chen Y."/>
            <person name="Huang G."/>
            <person name="Zhou Y."/>
            <person name="Zheng Z."/>
            <person name="Qiu Y."/>
        </authorList>
    </citation>
    <scope>NUCLEOTIDE SEQUENCE [LARGE SCALE GENOMIC DNA]</scope>
    <source>
        <tissue evidence="3">Roots</tissue>
    </source>
</reference>
<feature type="compositionally biased region" description="Basic and acidic residues" evidence="1">
    <location>
        <begin position="7"/>
        <end position="19"/>
    </location>
</feature>
<evidence type="ECO:0000259" key="2">
    <source>
        <dbReference type="PROSITE" id="PS50846"/>
    </source>
</evidence>
<accession>A0AAN7KHE6</accession>
<gene>
    <name evidence="3" type="ORF">SAY87_007959</name>
</gene>
<organism evidence="3 4">
    <name type="scientific">Trapa incisa</name>
    <dbReference type="NCBI Taxonomy" id="236973"/>
    <lineage>
        <taxon>Eukaryota</taxon>
        <taxon>Viridiplantae</taxon>
        <taxon>Streptophyta</taxon>
        <taxon>Embryophyta</taxon>
        <taxon>Tracheophyta</taxon>
        <taxon>Spermatophyta</taxon>
        <taxon>Magnoliopsida</taxon>
        <taxon>eudicotyledons</taxon>
        <taxon>Gunneridae</taxon>
        <taxon>Pentapetalae</taxon>
        <taxon>rosids</taxon>
        <taxon>malvids</taxon>
        <taxon>Myrtales</taxon>
        <taxon>Lythraceae</taxon>
        <taxon>Trapa</taxon>
    </lineage>
</organism>
<dbReference type="GO" id="GO:0046872">
    <property type="term" value="F:metal ion binding"/>
    <property type="evidence" value="ECO:0007669"/>
    <property type="project" value="InterPro"/>
</dbReference>
<dbReference type="PANTHER" id="PTHR46413:SF1">
    <property type="entry name" value="HEAVY METAL-ASSOCIATED ISOPRENYLATED PLANT PROTEIN 6"/>
    <property type="match status" value="1"/>
</dbReference>
<sequence length="321" mass="34242">MQLQQKDGPKKDGGEKKSGGGDAPSAPPAVVLKVDIHCDRCAKKVKKLVASFSAGVDNVNIDAAGNKLTVTGKIDPAKLRQRLEDKIHKKVELVSPQPPKKDGGAAAEKKPEEKKKVEDKKPVESTVVLKINIHCDGCNKKIRKAICKIKGVDSISIDPSKDLVTIKGTMDAKELAPFLQAKLKRAIEVVQPKKDAAATGGDKKDKESAAADKKPDGGGDKAKAGEVKKDVAAGGPPKVEVSKMEHLGYYMNMAPWHSAIAHGEGYGSYHVAVPYQYHGAHPSQGGYYPPAPYGYTTADHRGVAQAPHMFSDENPNACSVM</sequence>
<name>A0AAN7KHE6_9MYRT</name>
<dbReference type="PROSITE" id="PS50846">
    <property type="entry name" value="HMA_2"/>
    <property type="match status" value="2"/>
</dbReference>
<dbReference type="EMBL" id="JAXIOK010000007">
    <property type="protein sequence ID" value="KAK4766317.1"/>
    <property type="molecule type" value="Genomic_DNA"/>
</dbReference>
<dbReference type="PANTHER" id="PTHR46413">
    <property type="entry name" value="HEAVY METAL-ASSOCIATED ISOPRENYLATED PLANT PROTEIN 6"/>
    <property type="match status" value="1"/>
</dbReference>
<dbReference type="CDD" id="cd00371">
    <property type="entry name" value="HMA"/>
    <property type="match status" value="2"/>
</dbReference>
<dbReference type="Proteomes" id="UP001345219">
    <property type="component" value="Chromosome 7"/>
</dbReference>
<comment type="caution">
    <text evidence="3">The sequence shown here is derived from an EMBL/GenBank/DDBJ whole genome shotgun (WGS) entry which is preliminary data.</text>
</comment>
<feature type="compositionally biased region" description="Basic and acidic residues" evidence="1">
    <location>
        <begin position="192"/>
        <end position="231"/>
    </location>
</feature>
<evidence type="ECO:0000313" key="4">
    <source>
        <dbReference type="Proteomes" id="UP001345219"/>
    </source>
</evidence>
<evidence type="ECO:0000313" key="3">
    <source>
        <dbReference type="EMBL" id="KAK4766317.1"/>
    </source>
</evidence>
<dbReference type="InterPro" id="IPR036163">
    <property type="entry name" value="HMA_dom_sf"/>
</dbReference>
<proteinExistence type="predicted"/>
<feature type="region of interest" description="Disordered" evidence="1">
    <location>
        <begin position="91"/>
        <end position="119"/>
    </location>
</feature>
<feature type="compositionally biased region" description="Basic and acidic residues" evidence="1">
    <location>
        <begin position="99"/>
        <end position="119"/>
    </location>
</feature>
<dbReference type="InterPro" id="IPR044594">
    <property type="entry name" value="HIPP01/3/5/6"/>
</dbReference>
<feature type="domain" description="HMA" evidence="2">
    <location>
        <begin position="124"/>
        <end position="191"/>
    </location>
</feature>
<evidence type="ECO:0000256" key="1">
    <source>
        <dbReference type="SAM" id="MobiDB-lite"/>
    </source>
</evidence>